<keyword evidence="4" id="KW-1185">Reference proteome</keyword>
<reference evidence="3" key="2">
    <citation type="submission" date="2025-09" db="UniProtKB">
        <authorList>
            <consortium name="Ensembl"/>
        </authorList>
    </citation>
    <scope>IDENTIFICATION</scope>
</reference>
<sequence>HPVKGVPASSLPSQIRVTPQGDRRQDHIVNADGQRLFCRSWVPEVPPRGLLFVAHGVGEHCGRYSSLAQSLSRRGLMVFGGAICILCACERPSDFTGVVLISPMVQLNPESASPFKVFMAKLLNHVLPSLSLGSIDSKWISRDQKEVESYDKDELNHHGGLSVAFAMQLVGAARLIERAIPTVTWPFLLLHGDADKLCNISGSHMMLEKAQSTDKQLKVYSGAYHALHRELPETTDSVLRDIGDWVVGRIPDQAASGS</sequence>
<feature type="domain" description="Serine aminopeptidase S33" evidence="2">
    <location>
        <begin position="80"/>
        <end position="231"/>
    </location>
</feature>
<evidence type="ECO:0000256" key="1">
    <source>
        <dbReference type="SAM" id="MobiDB-lite"/>
    </source>
</evidence>
<dbReference type="InterPro" id="IPR029058">
    <property type="entry name" value="AB_hydrolase_fold"/>
</dbReference>
<dbReference type="STRING" id="1676925.ENSPKIP00000008873"/>
<organism evidence="3 4">
    <name type="scientific">Paramormyrops kingsleyae</name>
    <dbReference type="NCBI Taxonomy" id="1676925"/>
    <lineage>
        <taxon>Eukaryota</taxon>
        <taxon>Metazoa</taxon>
        <taxon>Chordata</taxon>
        <taxon>Craniata</taxon>
        <taxon>Vertebrata</taxon>
        <taxon>Euteleostomi</taxon>
        <taxon>Actinopterygii</taxon>
        <taxon>Neopterygii</taxon>
        <taxon>Teleostei</taxon>
        <taxon>Osteoglossocephala</taxon>
        <taxon>Osteoglossomorpha</taxon>
        <taxon>Osteoglossiformes</taxon>
        <taxon>Mormyridae</taxon>
        <taxon>Paramormyrops</taxon>
    </lineage>
</organism>
<dbReference type="SUPFAM" id="SSF53474">
    <property type="entry name" value="alpha/beta-Hydrolases"/>
    <property type="match status" value="1"/>
</dbReference>
<evidence type="ECO:0000313" key="4">
    <source>
        <dbReference type="Proteomes" id="UP000261540"/>
    </source>
</evidence>
<proteinExistence type="predicted"/>
<protein>
    <submittedName>
        <fullName evidence="3">Monoglyceride lipase</fullName>
    </submittedName>
</protein>
<dbReference type="GeneTree" id="ENSGT00390000011364"/>
<evidence type="ECO:0000313" key="3">
    <source>
        <dbReference type="Ensembl" id="ENSPKIP00000008873.1"/>
    </source>
</evidence>
<dbReference type="InterPro" id="IPR051044">
    <property type="entry name" value="MAG_DAG_Lipase"/>
</dbReference>
<dbReference type="Gene3D" id="3.40.50.1820">
    <property type="entry name" value="alpha/beta hydrolase"/>
    <property type="match status" value="2"/>
</dbReference>
<reference evidence="3" key="1">
    <citation type="submission" date="2025-08" db="UniProtKB">
        <authorList>
            <consortium name="Ensembl"/>
        </authorList>
    </citation>
    <scope>IDENTIFICATION</scope>
</reference>
<dbReference type="Proteomes" id="UP000261540">
    <property type="component" value="Unplaced"/>
</dbReference>
<name>A0A3B3QRU4_9TELE</name>
<dbReference type="AlphaFoldDB" id="A0A3B3QRU4"/>
<feature type="region of interest" description="Disordered" evidence="1">
    <location>
        <begin position="1"/>
        <end position="22"/>
    </location>
</feature>
<feature type="domain" description="Serine aminopeptidase S33" evidence="2">
    <location>
        <begin position="46"/>
        <end position="79"/>
    </location>
</feature>
<dbReference type="PANTHER" id="PTHR11614">
    <property type="entry name" value="PHOSPHOLIPASE-RELATED"/>
    <property type="match status" value="1"/>
</dbReference>
<dbReference type="Ensembl" id="ENSPKIT00000032964.1">
    <property type="protein sequence ID" value="ENSPKIP00000008873.1"/>
    <property type="gene ID" value="ENSPKIG00000024168.1"/>
</dbReference>
<accession>A0A3B3QRU4</accession>
<evidence type="ECO:0000259" key="2">
    <source>
        <dbReference type="Pfam" id="PF12146"/>
    </source>
</evidence>
<dbReference type="Pfam" id="PF12146">
    <property type="entry name" value="Hydrolase_4"/>
    <property type="match status" value="2"/>
</dbReference>
<dbReference type="InterPro" id="IPR022742">
    <property type="entry name" value="Hydrolase_4"/>
</dbReference>